<evidence type="ECO:0000313" key="12">
    <source>
        <dbReference type="Proteomes" id="UP000442696"/>
    </source>
</evidence>
<dbReference type="Proteomes" id="UP000507112">
    <property type="component" value="Unassembled WGS sequence"/>
</dbReference>
<evidence type="ECO:0000313" key="9">
    <source>
        <dbReference type="EMBL" id="CAC8231317.1"/>
    </source>
</evidence>
<dbReference type="Proteomes" id="UP000442696">
    <property type="component" value="Unassembled WGS sequence"/>
</dbReference>
<dbReference type="EMBL" id="RQTC01000129">
    <property type="protein sequence ID" value="RZH92994.1"/>
    <property type="molecule type" value="Genomic_DNA"/>
</dbReference>
<dbReference type="Proteomes" id="UP000442782">
    <property type="component" value="Unassembled WGS sequence"/>
</dbReference>
<dbReference type="EMBL" id="CACURZ010000016">
    <property type="protein sequence ID" value="CAA6381397.1"/>
    <property type="molecule type" value="Genomic_DNA"/>
</dbReference>
<evidence type="ECO:0000313" key="5">
    <source>
        <dbReference type="EMBL" id="CAA4700681.1"/>
    </source>
</evidence>
<evidence type="ECO:0000256" key="1">
    <source>
        <dbReference type="SAM" id="Coils"/>
    </source>
</evidence>
<evidence type="ECO:0000313" key="2">
    <source>
        <dbReference type="EMBL" id="CAA4150052.1"/>
    </source>
</evidence>
<accession>A0A2I7Y986</accession>
<reference evidence="18 19" key="2">
    <citation type="submission" date="2020-06" db="EMBL/GenBank/DDBJ databases">
        <authorList>
            <consortium name="Pathogen Informatics"/>
        </authorList>
    </citation>
    <scope>NUCLEOTIDE SEQUENCE [LARGE SCALE GENOMIC DNA]</scope>
    <source>
        <strain evidence="9 19">MOS105</strain>
        <strain evidence="3 15">S040_N01_C01</strain>
        <strain evidence="2 13">S087_N01_C01</strain>
        <strain evidence="8 18">SG160</strain>
        <strain evidence="6 17">T012_N10_C04</strain>
        <strain evidence="4 12">T012_N16_C08</strain>
        <strain evidence="5 14">T065_N03_C06</strain>
        <strain evidence="7 16">T197_A02_C01</strain>
    </source>
</reference>
<evidence type="ECO:0000313" key="6">
    <source>
        <dbReference type="EMBL" id="CAA6116339.1"/>
    </source>
</evidence>
<feature type="coiled-coil region" evidence="1">
    <location>
        <begin position="149"/>
        <end position="192"/>
    </location>
</feature>
<dbReference type="Proteomes" id="UP000443708">
    <property type="component" value="Unassembled WGS sequence"/>
</dbReference>
<evidence type="ECO:0000313" key="3">
    <source>
        <dbReference type="EMBL" id="CAA4154966.1"/>
    </source>
</evidence>
<comment type="caution">
    <text evidence="9">The sequence shown here is derived from an EMBL/GenBank/DDBJ whole genome shotgun (WGS) entry which is preliminary data.</text>
</comment>
<evidence type="ECO:0000313" key="4">
    <source>
        <dbReference type="EMBL" id="CAA4392390.1"/>
    </source>
</evidence>
<dbReference type="RefSeq" id="WP_000587450.1">
    <property type="nucleotide sequence ID" value="NZ_AP025249.1"/>
</dbReference>
<reference evidence="10 11" key="1">
    <citation type="submission" date="2018-11" db="EMBL/GenBank/DDBJ databases">
        <title>Genomic profiling of Staphylococcus species from a Poultry farm system in KwaZulu-Natal, South Africa.</title>
        <authorList>
            <person name="Amoako D.G."/>
            <person name="Somboro A.M."/>
            <person name="Abia A.L.K."/>
            <person name="Bester L.A."/>
            <person name="Essack S.Y."/>
        </authorList>
    </citation>
    <scope>NUCLEOTIDE SEQUENCE [LARGE SCALE GENOMIC DNA]</scope>
    <source>
        <strain evidence="10 11">SA9</strain>
    </source>
</reference>
<evidence type="ECO:0000313" key="8">
    <source>
        <dbReference type="EMBL" id="CAC5808162.1"/>
    </source>
</evidence>
<dbReference type="EMBL" id="CACTPI010000012">
    <property type="protein sequence ID" value="CAA4154966.1"/>
    <property type="molecule type" value="Genomic_DNA"/>
</dbReference>
<evidence type="ECO:0000313" key="19">
    <source>
        <dbReference type="Proteomes" id="UP000507112"/>
    </source>
</evidence>
<organism evidence="9 19">
    <name type="scientific">Staphylococcus aureus</name>
    <dbReference type="NCBI Taxonomy" id="1280"/>
    <lineage>
        <taxon>Bacteria</taxon>
        <taxon>Bacillati</taxon>
        <taxon>Bacillota</taxon>
        <taxon>Bacilli</taxon>
        <taxon>Bacillales</taxon>
        <taxon>Staphylococcaceae</taxon>
        <taxon>Staphylococcus</taxon>
    </lineage>
</organism>
<dbReference type="Proteomes" id="UP000293434">
    <property type="component" value="Unassembled WGS sequence"/>
</dbReference>
<evidence type="ECO:0000313" key="17">
    <source>
        <dbReference type="Proteomes" id="UP000459702"/>
    </source>
</evidence>
<keyword evidence="1" id="KW-0175">Coiled coil</keyword>
<evidence type="ECO:0000313" key="16">
    <source>
        <dbReference type="Proteomes" id="UP000459586"/>
    </source>
</evidence>
<evidence type="ECO:0000313" key="11">
    <source>
        <dbReference type="Proteomes" id="UP000293434"/>
    </source>
</evidence>
<dbReference type="EMBL" id="CACTQT010000015">
    <property type="protein sequence ID" value="CAA4392390.1"/>
    <property type="molecule type" value="Genomic_DNA"/>
</dbReference>
<gene>
    <name evidence="10" type="ORF">EIG94_08220</name>
    <name evidence="2" type="ORF">SAMEA1029512_02255</name>
    <name evidence="3" type="ORF">SAMEA1029528_02383</name>
    <name evidence="4" type="ORF">SAMEA2078260_02316</name>
    <name evidence="6" type="ORF">SAMEA2078588_02311</name>
    <name evidence="7" type="ORF">SAMEA2080344_02367</name>
    <name evidence="5" type="ORF">SAMEA2081063_02352</name>
    <name evidence="8" type="ORF">SAMEA4008575_02446</name>
    <name evidence="9" type="ORF">SAMEA70146418_02420</name>
</gene>
<dbReference type="Proteomes" id="UP000505390">
    <property type="component" value="Unassembled WGS sequence"/>
</dbReference>
<dbReference type="EMBL" id="CACTWD010000017">
    <property type="protein sequence ID" value="CAA4700681.1"/>
    <property type="molecule type" value="Genomic_DNA"/>
</dbReference>
<dbReference type="Proteomes" id="UP000459586">
    <property type="component" value="Unassembled WGS sequence"/>
</dbReference>
<evidence type="ECO:0000313" key="15">
    <source>
        <dbReference type="Proteomes" id="UP000443708"/>
    </source>
</evidence>
<evidence type="ECO:0000313" key="10">
    <source>
        <dbReference type="EMBL" id="RZH92994.1"/>
    </source>
</evidence>
<dbReference type="AlphaFoldDB" id="A0A2I7Y986"/>
<evidence type="ECO:0000313" key="7">
    <source>
        <dbReference type="EMBL" id="CAA6381397.1"/>
    </source>
</evidence>
<dbReference type="EMBL" id="CAIIGD010000010">
    <property type="protein sequence ID" value="CAC8231317.1"/>
    <property type="molecule type" value="Genomic_DNA"/>
</dbReference>
<evidence type="ECO:0000313" key="14">
    <source>
        <dbReference type="Proteomes" id="UP000443506"/>
    </source>
</evidence>
<dbReference type="EMBL" id="CACUNS010000016">
    <property type="protein sequence ID" value="CAA6116339.1"/>
    <property type="molecule type" value="Genomic_DNA"/>
</dbReference>
<dbReference type="EMBL" id="CAIGXB010000011">
    <property type="protein sequence ID" value="CAC5808162.1"/>
    <property type="molecule type" value="Genomic_DNA"/>
</dbReference>
<evidence type="ECO:0000313" key="18">
    <source>
        <dbReference type="Proteomes" id="UP000505390"/>
    </source>
</evidence>
<name>A0A2I7Y986_STAAU</name>
<protein>
    <submittedName>
        <fullName evidence="9">Phage protein</fullName>
    </submittedName>
</protein>
<dbReference type="Proteomes" id="UP000443506">
    <property type="component" value="Unassembled WGS sequence"/>
</dbReference>
<dbReference type="Proteomes" id="UP000459702">
    <property type="component" value="Unassembled WGS sequence"/>
</dbReference>
<sequence>MIITKENLHNYVDSLGYSTEELEEMKIGDSYEISTTINKIKRTALDEWLFLRFDSVNTHIHKEYPSNQNNKELWDNFKKSCDYALKYGEDRNNAIKENFNDDQAAEIVSTVTFMNEQVKTTSAQLSGESGITKTLEKIADYIVFSKFNNAKEEEQHEDIKKEIMRLERIKKKKRKEAEQKRIEEAKLELKNTPYNHTKKLSVPPSHMNLTSLSQIHDSTINEHSAGTHVNYTRVDRQMEQGKFNEDMEAFWERFSPSKPNSIPHYTKEPINYKELAYSTMKQYIDEIEYLESRPFSPDRAKQISYLKTEMRTALETLRKVIHIQPTSSIDETIPMDSWNRLSLRNTDTYIALLLGYYDATKKYDNKPSTSFWALFRTFEQILNNTLWTNEEKVLIEFILETGITDQKQISYELEKETGSIISQSQISKLINKHIPNKLLYTYEKQLEDWIWTYRRKGLYKTCKHCNEVKLAVDNRYFSKDTKGIYGLKAKCKTCEKKK</sequence>
<proteinExistence type="predicted"/>
<dbReference type="EMBL" id="CACTOE010000017">
    <property type="protein sequence ID" value="CAA4150052.1"/>
    <property type="molecule type" value="Genomic_DNA"/>
</dbReference>
<evidence type="ECO:0000313" key="13">
    <source>
        <dbReference type="Proteomes" id="UP000442782"/>
    </source>
</evidence>